<proteinExistence type="predicted"/>
<dbReference type="EMBL" id="KZ825310">
    <property type="protein sequence ID" value="RAH51350.1"/>
    <property type="molecule type" value="Genomic_DNA"/>
</dbReference>
<organism evidence="1 2">
    <name type="scientific">Aspergillus brunneoviolaceus CBS 621.78</name>
    <dbReference type="NCBI Taxonomy" id="1450534"/>
    <lineage>
        <taxon>Eukaryota</taxon>
        <taxon>Fungi</taxon>
        <taxon>Dikarya</taxon>
        <taxon>Ascomycota</taxon>
        <taxon>Pezizomycotina</taxon>
        <taxon>Eurotiomycetes</taxon>
        <taxon>Eurotiomycetidae</taxon>
        <taxon>Eurotiales</taxon>
        <taxon>Aspergillaceae</taxon>
        <taxon>Aspergillus</taxon>
        <taxon>Aspergillus subgen. Circumdati</taxon>
    </lineage>
</organism>
<protein>
    <submittedName>
        <fullName evidence="1">ALDH-like protein</fullName>
    </submittedName>
</protein>
<sequence length="348" mass="38735">MTWGRHSDCHRSSNPHRAMTDEAVQAAREAFPIWKARPLEDRQQCLHRIADELENRQDGLRPILFQGRPALQEILANIEIDDALRFSCLMTLFLSLSQSKIRKLGIQAAQSCPDKIEYEAGSVRTIAVALVMGNCVIVKPSPMTRYATLEFGLLQALNGGNEIGARMTTHPGIGKISFTDFTATGCRIAESAGRSLKRVTLELGATMPTSSALISKWTRGAFSMRRVYFRSAFIAAVQKIVVDRAAEHSPLFSPLQNRMHAKQAHTFSEPLPGLYISPTAVDRPPNNARIWSDEAELIRRVNATESRLGACCIARQLEVGTVWLNSFAIPHPHGYFSGWKQSGIEFYK</sequence>
<keyword evidence="2" id="KW-1185">Reference proteome</keyword>
<evidence type="ECO:0000313" key="2">
    <source>
        <dbReference type="Proteomes" id="UP000249057"/>
    </source>
</evidence>
<reference evidence="1" key="1">
    <citation type="submission" date="2018-02" db="EMBL/GenBank/DDBJ databases">
        <title>The genomes of Aspergillus section Nigri reveals drivers in fungal speciation.</title>
        <authorList>
            <consortium name="DOE Joint Genome Institute"/>
            <person name="Vesth T.C."/>
            <person name="Nybo J."/>
            <person name="Theobald S."/>
            <person name="Brandl J."/>
            <person name="Frisvad J.C."/>
            <person name="Nielsen K.F."/>
            <person name="Lyhne E.K."/>
            <person name="Kogle M.E."/>
            <person name="Kuo A."/>
            <person name="Riley R."/>
            <person name="Clum A."/>
            <person name="Nolan M."/>
            <person name="Lipzen A."/>
            <person name="Salamov A."/>
            <person name="Henrissat B."/>
            <person name="Wiebenga A."/>
            <person name="De vries R.P."/>
            <person name="Grigoriev I.V."/>
            <person name="Mortensen U.H."/>
            <person name="Andersen M.R."/>
            <person name="Baker S.E."/>
        </authorList>
    </citation>
    <scope>NUCLEOTIDE SEQUENCE</scope>
    <source>
        <strain evidence="1">CBS 621.78</strain>
    </source>
</reference>
<accession>A0ACD1GQ31</accession>
<gene>
    <name evidence="1" type="ORF">BO95DRAFT_448661</name>
</gene>
<evidence type="ECO:0000313" key="1">
    <source>
        <dbReference type="EMBL" id="RAH51350.1"/>
    </source>
</evidence>
<name>A0ACD1GQ31_9EURO</name>
<dbReference type="Proteomes" id="UP000249057">
    <property type="component" value="Unassembled WGS sequence"/>
</dbReference>